<organism evidence="3 4">
    <name type="scientific">Streptomyces gossypii</name>
    <dbReference type="NCBI Taxonomy" id="2883101"/>
    <lineage>
        <taxon>Bacteria</taxon>
        <taxon>Bacillati</taxon>
        <taxon>Actinomycetota</taxon>
        <taxon>Actinomycetes</taxon>
        <taxon>Kitasatosporales</taxon>
        <taxon>Streptomycetaceae</taxon>
        <taxon>Streptomyces</taxon>
    </lineage>
</organism>
<dbReference type="EMBL" id="JAJAGO010000002">
    <property type="protein sequence ID" value="MCT2589084.1"/>
    <property type="molecule type" value="Genomic_DNA"/>
</dbReference>
<keyword evidence="4" id="KW-1185">Reference proteome</keyword>
<reference evidence="3 4" key="1">
    <citation type="submission" date="2021-10" db="EMBL/GenBank/DDBJ databases">
        <title>Streptomyces gossypii sp. nov., isolated from soil collected from cotton field.</title>
        <authorList>
            <person name="Ge X."/>
            <person name="Chen X."/>
            <person name="Liu W."/>
        </authorList>
    </citation>
    <scope>NUCLEOTIDE SEQUENCE [LARGE SCALE GENOMIC DNA]</scope>
    <source>
        <strain evidence="3 4">N2-109</strain>
    </source>
</reference>
<feature type="compositionally biased region" description="Low complexity" evidence="1">
    <location>
        <begin position="41"/>
        <end position="50"/>
    </location>
</feature>
<dbReference type="RefSeq" id="WP_260216071.1">
    <property type="nucleotide sequence ID" value="NZ_JAJAGO010000002.1"/>
</dbReference>
<proteinExistence type="predicted"/>
<comment type="caution">
    <text evidence="3">The sequence shown here is derived from an EMBL/GenBank/DDBJ whole genome shotgun (WGS) entry which is preliminary data.</text>
</comment>
<evidence type="ECO:0000256" key="2">
    <source>
        <dbReference type="SAM" id="Phobius"/>
    </source>
</evidence>
<name>A0ABT2JNJ5_9ACTN</name>
<accession>A0ABT2JNJ5</accession>
<keyword evidence="2" id="KW-1133">Transmembrane helix</keyword>
<feature type="region of interest" description="Disordered" evidence="1">
    <location>
        <begin position="1"/>
        <end position="53"/>
    </location>
</feature>
<feature type="compositionally biased region" description="Pro residues" evidence="1">
    <location>
        <begin position="1"/>
        <end position="30"/>
    </location>
</feature>
<protein>
    <submittedName>
        <fullName evidence="3">Uncharacterized protein</fullName>
    </submittedName>
</protein>
<evidence type="ECO:0000313" key="4">
    <source>
        <dbReference type="Proteomes" id="UP001156389"/>
    </source>
</evidence>
<gene>
    <name evidence="3" type="ORF">LHJ74_03880</name>
</gene>
<sequence length="265" mass="27535">MSAPPPPSSGGYGPPHPEPPPGAPAVPPPGSYAQSPYAQDPYPAGRAGRAPAGGSGRVAALAVSVGVLALTMVAWIVWQAYDGDPGRDQTGSAAAPETVYVLTLPETLLDQEYSLARDLSESVAQSIPQDTEFGRQLESTAGVYAASSGADEFVYQGLTSRLTDPAYPRYGILDNMGDDPGIEIAVPRQTFTSGDRGDIVCEVQVKISRGKTETLPSCSWTDRHTQGIVMDSSPATTTADPAAVDLAALAVKVALIRDEVRVPAA</sequence>
<keyword evidence="2" id="KW-0472">Membrane</keyword>
<keyword evidence="2" id="KW-0812">Transmembrane</keyword>
<feature type="transmembrane region" description="Helical" evidence="2">
    <location>
        <begin position="58"/>
        <end position="78"/>
    </location>
</feature>
<evidence type="ECO:0000313" key="3">
    <source>
        <dbReference type="EMBL" id="MCT2589084.1"/>
    </source>
</evidence>
<evidence type="ECO:0000256" key="1">
    <source>
        <dbReference type="SAM" id="MobiDB-lite"/>
    </source>
</evidence>
<dbReference type="Proteomes" id="UP001156389">
    <property type="component" value="Unassembled WGS sequence"/>
</dbReference>